<keyword evidence="2" id="KW-1185">Reference proteome</keyword>
<protein>
    <submittedName>
        <fullName evidence="1">Uncharacterized protein</fullName>
    </submittedName>
</protein>
<dbReference type="EMBL" id="BGZK01001248">
    <property type="protein sequence ID" value="GBP75409.1"/>
    <property type="molecule type" value="Genomic_DNA"/>
</dbReference>
<evidence type="ECO:0000313" key="1">
    <source>
        <dbReference type="EMBL" id="GBP75409.1"/>
    </source>
</evidence>
<comment type="caution">
    <text evidence="1">The sequence shown here is derived from an EMBL/GenBank/DDBJ whole genome shotgun (WGS) entry which is preliminary data.</text>
</comment>
<gene>
    <name evidence="1" type="ORF">EVAR_54502_1</name>
</gene>
<dbReference type="AlphaFoldDB" id="A0A4C1YL99"/>
<dbReference type="Proteomes" id="UP000299102">
    <property type="component" value="Unassembled WGS sequence"/>
</dbReference>
<sequence length="215" mass="23452">MTVLLTDFRTDRVCPEENSSMCCLYMFIGGHPPALQAVVGKERMTLKFIYLRSTTVFGSQKFVRVPNLRLIGPVDEKQIGCDRRTYGYASDPRYVPPRLGTRRAVLGRETAARARNQSGQVRDVRMRKKSLAVGLAGAGADAKASEAGFVKVTTDRLIYGDNCRRADGVARAKGPQVEFLGNHVTVAAVLTEPAVGRPSLTPTDLTLGLNGVQLR</sequence>
<reference evidence="1 2" key="1">
    <citation type="journal article" date="2019" name="Commun. Biol.">
        <title>The bagworm genome reveals a unique fibroin gene that provides high tensile strength.</title>
        <authorList>
            <person name="Kono N."/>
            <person name="Nakamura H."/>
            <person name="Ohtoshi R."/>
            <person name="Tomita M."/>
            <person name="Numata K."/>
            <person name="Arakawa K."/>
        </authorList>
    </citation>
    <scope>NUCLEOTIDE SEQUENCE [LARGE SCALE GENOMIC DNA]</scope>
</reference>
<evidence type="ECO:0000313" key="2">
    <source>
        <dbReference type="Proteomes" id="UP000299102"/>
    </source>
</evidence>
<organism evidence="1 2">
    <name type="scientific">Eumeta variegata</name>
    <name type="common">Bagworm moth</name>
    <name type="synonym">Eumeta japonica</name>
    <dbReference type="NCBI Taxonomy" id="151549"/>
    <lineage>
        <taxon>Eukaryota</taxon>
        <taxon>Metazoa</taxon>
        <taxon>Ecdysozoa</taxon>
        <taxon>Arthropoda</taxon>
        <taxon>Hexapoda</taxon>
        <taxon>Insecta</taxon>
        <taxon>Pterygota</taxon>
        <taxon>Neoptera</taxon>
        <taxon>Endopterygota</taxon>
        <taxon>Lepidoptera</taxon>
        <taxon>Glossata</taxon>
        <taxon>Ditrysia</taxon>
        <taxon>Tineoidea</taxon>
        <taxon>Psychidae</taxon>
        <taxon>Oiketicinae</taxon>
        <taxon>Eumeta</taxon>
    </lineage>
</organism>
<name>A0A4C1YL99_EUMVA</name>
<accession>A0A4C1YL99</accession>
<proteinExistence type="predicted"/>